<reference evidence="2 3" key="1">
    <citation type="journal article" date="2019" name="Nat. Ecol. Evol.">
        <title>Megaphylogeny resolves global patterns of mushroom evolution.</title>
        <authorList>
            <person name="Varga T."/>
            <person name="Krizsan K."/>
            <person name="Foldi C."/>
            <person name="Dima B."/>
            <person name="Sanchez-Garcia M."/>
            <person name="Sanchez-Ramirez S."/>
            <person name="Szollosi G.J."/>
            <person name="Szarkandi J.G."/>
            <person name="Papp V."/>
            <person name="Albert L."/>
            <person name="Andreopoulos W."/>
            <person name="Angelini C."/>
            <person name="Antonin V."/>
            <person name="Barry K.W."/>
            <person name="Bougher N.L."/>
            <person name="Buchanan P."/>
            <person name="Buyck B."/>
            <person name="Bense V."/>
            <person name="Catcheside P."/>
            <person name="Chovatia M."/>
            <person name="Cooper J."/>
            <person name="Damon W."/>
            <person name="Desjardin D."/>
            <person name="Finy P."/>
            <person name="Geml J."/>
            <person name="Haridas S."/>
            <person name="Hughes K."/>
            <person name="Justo A."/>
            <person name="Karasinski D."/>
            <person name="Kautmanova I."/>
            <person name="Kiss B."/>
            <person name="Kocsube S."/>
            <person name="Kotiranta H."/>
            <person name="LaButti K.M."/>
            <person name="Lechner B.E."/>
            <person name="Liimatainen K."/>
            <person name="Lipzen A."/>
            <person name="Lukacs Z."/>
            <person name="Mihaltcheva S."/>
            <person name="Morgado L.N."/>
            <person name="Niskanen T."/>
            <person name="Noordeloos M.E."/>
            <person name="Ohm R.A."/>
            <person name="Ortiz-Santana B."/>
            <person name="Ovrebo C."/>
            <person name="Racz N."/>
            <person name="Riley R."/>
            <person name="Savchenko A."/>
            <person name="Shiryaev A."/>
            <person name="Soop K."/>
            <person name="Spirin V."/>
            <person name="Szebenyi C."/>
            <person name="Tomsovsky M."/>
            <person name="Tulloss R.E."/>
            <person name="Uehling J."/>
            <person name="Grigoriev I.V."/>
            <person name="Vagvolgyi C."/>
            <person name="Papp T."/>
            <person name="Martin F.M."/>
            <person name="Miettinen O."/>
            <person name="Hibbett D.S."/>
            <person name="Nagy L.G."/>
        </authorList>
    </citation>
    <scope>NUCLEOTIDE SEQUENCE [LARGE SCALE GENOMIC DNA]</scope>
    <source>
        <strain evidence="2 3">CBS 962.96</strain>
    </source>
</reference>
<name>A0A4S8KWI2_DENBC</name>
<keyword evidence="3" id="KW-1185">Reference proteome</keyword>
<gene>
    <name evidence="2" type="ORF">K435DRAFT_585591</name>
</gene>
<accession>A0A4S8KWI2</accession>
<dbReference type="Pfam" id="PF26138">
    <property type="entry name" value="DUF8040"/>
    <property type="match status" value="1"/>
</dbReference>
<feature type="domain" description="DUF8040" evidence="1">
    <location>
        <begin position="8"/>
        <end position="92"/>
    </location>
</feature>
<dbReference type="AlphaFoldDB" id="A0A4S8KWI2"/>
<evidence type="ECO:0000259" key="1">
    <source>
        <dbReference type="Pfam" id="PF26138"/>
    </source>
</evidence>
<dbReference type="InterPro" id="IPR058353">
    <property type="entry name" value="DUF8040"/>
</dbReference>
<feature type="non-terminal residue" evidence="2">
    <location>
        <position position="1"/>
    </location>
</feature>
<dbReference type="Proteomes" id="UP000297245">
    <property type="component" value="Unassembled WGS sequence"/>
</dbReference>
<evidence type="ECO:0000313" key="3">
    <source>
        <dbReference type="Proteomes" id="UP000297245"/>
    </source>
</evidence>
<organism evidence="2 3">
    <name type="scientific">Dendrothele bispora (strain CBS 962.96)</name>
    <dbReference type="NCBI Taxonomy" id="1314807"/>
    <lineage>
        <taxon>Eukaryota</taxon>
        <taxon>Fungi</taxon>
        <taxon>Dikarya</taxon>
        <taxon>Basidiomycota</taxon>
        <taxon>Agaricomycotina</taxon>
        <taxon>Agaricomycetes</taxon>
        <taxon>Agaricomycetidae</taxon>
        <taxon>Agaricales</taxon>
        <taxon>Agaricales incertae sedis</taxon>
        <taxon>Dendrothele</taxon>
    </lineage>
</organism>
<proteinExistence type="predicted"/>
<dbReference type="EMBL" id="ML179925">
    <property type="protein sequence ID" value="THU80240.1"/>
    <property type="molecule type" value="Genomic_DNA"/>
</dbReference>
<protein>
    <recommendedName>
        <fullName evidence="1">DUF8040 domain-containing protein</fullName>
    </recommendedName>
</protein>
<evidence type="ECO:0000313" key="2">
    <source>
        <dbReference type="EMBL" id="THU80240.1"/>
    </source>
</evidence>
<dbReference type="OrthoDB" id="2430314at2759"/>
<feature type="non-terminal residue" evidence="2">
    <location>
        <position position="92"/>
    </location>
</feature>
<sequence length="92" mass="10889">YNPEPYHNSVLTGIKWLKEMQRGHPDRMKHNLGVHGHVFKKLKKELQEVGSLWPRRHVFTNEILATFLYQATTNLSVRKVAERFQRSFETVS</sequence>